<accession>A0A2X2VDJ0</accession>
<dbReference type="EMBL" id="UAWB01000001">
    <property type="protein sequence ID" value="SQB26618.1"/>
    <property type="molecule type" value="Genomic_DNA"/>
</dbReference>
<evidence type="ECO:0000313" key="1">
    <source>
        <dbReference type="EMBL" id="SDI69333.1"/>
    </source>
</evidence>
<sequence length="153" mass="17927">MQFENFMVYLCRTKIQNTKPASMKNQIFRTVKEWLLDYEFTITLEDEAQRILIIEKESNGIKNMILIISDSILIMEQFLFEIKNPSEQTFRRLLQKNRDIVHGAFVLDSTGKRIIFRDTLPTDHMAQNEVMASINSLGILVGEFTNEMLEMSK</sequence>
<evidence type="ECO:0000313" key="3">
    <source>
        <dbReference type="Proteomes" id="UP000199426"/>
    </source>
</evidence>
<dbReference type="AlphaFoldDB" id="A0A2X2VDJ0"/>
<proteinExistence type="predicted"/>
<keyword evidence="3" id="KW-1185">Reference proteome</keyword>
<organism evidence="2 4">
    <name type="scientific">Chryseobacterium jejuense</name>
    <dbReference type="NCBI Taxonomy" id="445960"/>
    <lineage>
        <taxon>Bacteria</taxon>
        <taxon>Pseudomonadati</taxon>
        <taxon>Bacteroidota</taxon>
        <taxon>Flavobacteriia</taxon>
        <taxon>Flavobacteriales</taxon>
        <taxon>Weeksellaceae</taxon>
        <taxon>Chryseobacterium group</taxon>
        <taxon>Chryseobacterium</taxon>
    </lineage>
</organism>
<dbReference type="STRING" id="445960.SAMN05421542_1760"/>
<dbReference type="Proteomes" id="UP000199426">
    <property type="component" value="Unassembled WGS sequence"/>
</dbReference>
<evidence type="ECO:0000313" key="4">
    <source>
        <dbReference type="Proteomes" id="UP000251670"/>
    </source>
</evidence>
<dbReference type="EMBL" id="FNEG01000002">
    <property type="protein sequence ID" value="SDI69333.1"/>
    <property type="molecule type" value="Genomic_DNA"/>
</dbReference>
<dbReference type="Pfam" id="PF22550">
    <property type="entry name" value="CesT_Tir_1"/>
    <property type="match status" value="1"/>
</dbReference>
<dbReference type="InterPro" id="IPR054345">
    <property type="entry name" value="Tir-like"/>
</dbReference>
<protein>
    <submittedName>
        <fullName evidence="1">Sensory transduction regulator</fullName>
    </submittedName>
</protein>
<gene>
    <name evidence="2" type="ORF">NCTC13492_00291</name>
    <name evidence="1" type="ORF">SAMN05421542_1760</name>
</gene>
<dbReference type="Gene3D" id="3.30.1460.10">
    <property type="match status" value="1"/>
</dbReference>
<dbReference type="SUPFAM" id="SSF69635">
    <property type="entry name" value="Type III secretory system chaperone-like"/>
    <property type="match status" value="1"/>
</dbReference>
<evidence type="ECO:0000313" key="2">
    <source>
        <dbReference type="EMBL" id="SQB26618.1"/>
    </source>
</evidence>
<reference evidence="2 4" key="2">
    <citation type="submission" date="2018-06" db="EMBL/GenBank/DDBJ databases">
        <authorList>
            <consortium name="Pathogen Informatics"/>
            <person name="Doyle S."/>
        </authorList>
    </citation>
    <scope>NUCLEOTIDE SEQUENCE [LARGE SCALE GENOMIC DNA]</scope>
    <source>
        <strain evidence="2 4">NCTC13492</strain>
    </source>
</reference>
<reference evidence="1 3" key="1">
    <citation type="submission" date="2016-10" db="EMBL/GenBank/DDBJ databases">
        <authorList>
            <person name="Varghese N."/>
            <person name="Submissions S."/>
        </authorList>
    </citation>
    <scope>NUCLEOTIDE SEQUENCE [LARGE SCALE GENOMIC DNA]</scope>
    <source>
        <strain evidence="1 3">DSM 19299</strain>
    </source>
</reference>
<dbReference type="Proteomes" id="UP000251670">
    <property type="component" value="Unassembled WGS sequence"/>
</dbReference>
<name>A0A2X2VDJ0_CHRJE</name>